<comment type="caution">
    <text evidence="1">The sequence shown here is derived from an EMBL/GenBank/DDBJ whole genome shotgun (WGS) entry which is preliminary data.</text>
</comment>
<evidence type="ECO:0000313" key="1">
    <source>
        <dbReference type="EMBL" id="KKL19853.1"/>
    </source>
</evidence>
<reference evidence="1" key="1">
    <citation type="journal article" date="2015" name="Nature">
        <title>Complex archaea that bridge the gap between prokaryotes and eukaryotes.</title>
        <authorList>
            <person name="Spang A."/>
            <person name="Saw J.H."/>
            <person name="Jorgensen S.L."/>
            <person name="Zaremba-Niedzwiedzka K."/>
            <person name="Martijn J."/>
            <person name="Lind A.E."/>
            <person name="van Eijk R."/>
            <person name="Schleper C."/>
            <person name="Guy L."/>
            <person name="Ettema T.J."/>
        </authorList>
    </citation>
    <scope>NUCLEOTIDE SEQUENCE</scope>
</reference>
<accession>A0A0F9E716</accession>
<gene>
    <name evidence="1" type="ORF">LCGC14_2461340</name>
</gene>
<protein>
    <submittedName>
        <fullName evidence="1">Uncharacterized protein</fullName>
    </submittedName>
</protein>
<sequence length="49" mass="5736">MTWKEFKEKAEREGVRDDMEVKVIDVWKPTADMPFFCTVNEDGQVDLDG</sequence>
<dbReference type="EMBL" id="LAZR01038329">
    <property type="protein sequence ID" value="KKL19853.1"/>
    <property type="molecule type" value="Genomic_DNA"/>
</dbReference>
<name>A0A0F9E716_9ZZZZ</name>
<dbReference type="AlphaFoldDB" id="A0A0F9E716"/>
<organism evidence="1">
    <name type="scientific">marine sediment metagenome</name>
    <dbReference type="NCBI Taxonomy" id="412755"/>
    <lineage>
        <taxon>unclassified sequences</taxon>
        <taxon>metagenomes</taxon>
        <taxon>ecological metagenomes</taxon>
    </lineage>
</organism>
<proteinExistence type="predicted"/>